<name>D3F3D8_CONWI</name>
<dbReference type="eggNOG" id="ENOG5031P0Q">
    <property type="taxonomic scope" value="Bacteria"/>
</dbReference>
<dbReference type="KEGG" id="cwo:Cwoe_1992"/>
<dbReference type="EMBL" id="CP001854">
    <property type="protein sequence ID" value="ADB50418.1"/>
    <property type="molecule type" value="Genomic_DNA"/>
</dbReference>
<keyword evidence="1" id="KW-0812">Transmembrane</keyword>
<protein>
    <submittedName>
        <fullName evidence="2">Uncharacterized protein</fullName>
    </submittedName>
</protein>
<accession>D3F3D8</accession>
<dbReference type="Proteomes" id="UP000008229">
    <property type="component" value="Chromosome"/>
</dbReference>
<gene>
    <name evidence="2" type="ordered locus">Cwoe_1992</name>
</gene>
<dbReference type="HOGENOM" id="CLU_935989_0_0_11"/>
<dbReference type="RefSeq" id="WP_012933469.1">
    <property type="nucleotide sequence ID" value="NC_013739.1"/>
</dbReference>
<evidence type="ECO:0000313" key="3">
    <source>
        <dbReference type="Proteomes" id="UP000008229"/>
    </source>
</evidence>
<keyword evidence="1" id="KW-0472">Membrane</keyword>
<feature type="transmembrane region" description="Helical" evidence="1">
    <location>
        <begin position="42"/>
        <end position="63"/>
    </location>
</feature>
<evidence type="ECO:0000313" key="2">
    <source>
        <dbReference type="EMBL" id="ADB50418.1"/>
    </source>
</evidence>
<evidence type="ECO:0000256" key="1">
    <source>
        <dbReference type="SAM" id="Phobius"/>
    </source>
</evidence>
<dbReference type="STRING" id="469383.Cwoe_1992"/>
<reference evidence="2 3" key="1">
    <citation type="journal article" date="2010" name="Stand. Genomic Sci.">
        <title>Complete genome sequence of Conexibacter woesei type strain (ID131577).</title>
        <authorList>
            <person name="Pukall R."/>
            <person name="Lapidus A."/>
            <person name="Glavina Del Rio T."/>
            <person name="Copeland A."/>
            <person name="Tice H."/>
            <person name="Cheng J.-F."/>
            <person name="Lucas S."/>
            <person name="Chen F."/>
            <person name="Nolan M."/>
            <person name="Bruce D."/>
            <person name="Goodwin L."/>
            <person name="Pitluck S."/>
            <person name="Mavromatis K."/>
            <person name="Ivanova N."/>
            <person name="Ovchinnikova G."/>
            <person name="Pati A."/>
            <person name="Chen A."/>
            <person name="Palaniappan K."/>
            <person name="Land M."/>
            <person name="Hauser L."/>
            <person name="Chang Y.-J."/>
            <person name="Jeffries C.D."/>
            <person name="Chain P."/>
            <person name="Meincke L."/>
            <person name="Sims D."/>
            <person name="Brettin T."/>
            <person name="Detter J.C."/>
            <person name="Rohde M."/>
            <person name="Goeker M."/>
            <person name="Bristow J."/>
            <person name="Eisen J.A."/>
            <person name="Markowitz V."/>
            <person name="Kyrpides N.C."/>
            <person name="Klenk H.-P."/>
            <person name="Hugenholtz P."/>
        </authorList>
    </citation>
    <scope>NUCLEOTIDE SEQUENCE [LARGE SCALE GENOMIC DNA]</scope>
    <source>
        <strain evidence="3">DSM 14684 / CIP 108061 / JCM 11494 / NBRC 100937 / ID131577</strain>
    </source>
</reference>
<dbReference type="AlphaFoldDB" id="D3F3D8"/>
<organism evidence="2 3">
    <name type="scientific">Conexibacter woesei (strain DSM 14684 / CCUG 47730 / CIP 108061 / JCM 11494 / NBRC 100937 / ID131577)</name>
    <dbReference type="NCBI Taxonomy" id="469383"/>
    <lineage>
        <taxon>Bacteria</taxon>
        <taxon>Bacillati</taxon>
        <taxon>Actinomycetota</taxon>
        <taxon>Thermoleophilia</taxon>
        <taxon>Solirubrobacterales</taxon>
        <taxon>Conexibacteraceae</taxon>
        <taxon>Conexibacter</taxon>
    </lineage>
</organism>
<reference evidence="3" key="2">
    <citation type="submission" date="2010-01" db="EMBL/GenBank/DDBJ databases">
        <title>The complete genome of Conexibacter woesei DSM 14684.</title>
        <authorList>
            <consortium name="US DOE Joint Genome Institute (JGI-PGF)"/>
            <person name="Lucas S."/>
            <person name="Copeland A."/>
            <person name="Lapidus A."/>
            <person name="Glavina del Rio T."/>
            <person name="Dalin E."/>
            <person name="Tice H."/>
            <person name="Bruce D."/>
            <person name="Goodwin L."/>
            <person name="Pitluck S."/>
            <person name="Kyrpides N."/>
            <person name="Mavromatis K."/>
            <person name="Ivanova N."/>
            <person name="Mikhailova N."/>
            <person name="Chertkov O."/>
            <person name="Brettin T."/>
            <person name="Detter J.C."/>
            <person name="Han C."/>
            <person name="Larimer F."/>
            <person name="Land M."/>
            <person name="Hauser L."/>
            <person name="Markowitz V."/>
            <person name="Cheng J.-F."/>
            <person name="Hugenholtz P."/>
            <person name="Woyke T."/>
            <person name="Wu D."/>
            <person name="Pukall R."/>
            <person name="Steenblock K."/>
            <person name="Schneider S."/>
            <person name="Klenk H.-P."/>
            <person name="Eisen J.A."/>
        </authorList>
    </citation>
    <scope>NUCLEOTIDE SEQUENCE [LARGE SCALE GENOMIC DNA]</scope>
    <source>
        <strain evidence="3">DSM 14684 / CIP 108061 / JCM 11494 / NBRC 100937 / ID131577</strain>
    </source>
</reference>
<dbReference type="OrthoDB" id="8959033at2"/>
<proteinExistence type="predicted"/>
<sequence>MTPDDLMDRLRAADPAARLDPAPPPERALVTAFRRRIARRRVARVSVGGGLVALCATVAIAVAPSGGGSVGGPPGGGERPLPGVARVIAQAAQASEQPPGTILRYTSETEVRDMLREVRTTWVRLGEDGRRLGMRMLRLEADGEQMPDGLDHTWSIENGRDVTRDYLPGRGTRTMRGAKSIPSIVTRAHELLRRGQTGDRDISFAGEEDVGGRRGYRLIVTDVYAEEEGGEPYEGDRTELVVDVETFRPLLLRVHSEGRDMRGRPFTYDYREHVRAWTTLPDTPENRLQLELRGPTG</sequence>
<keyword evidence="1" id="KW-1133">Transmembrane helix</keyword>
<keyword evidence="3" id="KW-1185">Reference proteome</keyword>